<dbReference type="RefSeq" id="WP_144046419.1">
    <property type="nucleotide sequence ID" value="NZ_CP041614.1"/>
</dbReference>
<proteinExistence type="predicted"/>
<sequence length="66" mass="7599">MKDSDFSSSVVDGQLKVVNGDNYWLVEIGRLFVTGKFEGQDIVEFASASITTRREFVLWIQRVFYC</sequence>
<name>A0ABX5WY71_9GAMM</name>
<reference evidence="1 2" key="1">
    <citation type="submission" date="2019-07" db="EMBL/GenBank/DDBJ databases">
        <title>Shewanella sp. YLB-06 whole genomic sequence.</title>
        <authorList>
            <person name="Yu L."/>
        </authorList>
    </citation>
    <scope>NUCLEOTIDE SEQUENCE [LARGE SCALE GENOMIC DNA]</scope>
    <source>
        <strain evidence="1 2">YLB-06</strain>
    </source>
</reference>
<evidence type="ECO:0000313" key="2">
    <source>
        <dbReference type="Proteomes" id="UP000315947"/>
    </source>
</evidence>
<dbReference type="Proteomes" id="UP000315947">
    <property type="component" value="Chromosome"/>
</dbReference>
<accession>A0ABX5WY71</accession>
<evidence type="ECO:0000313" key="1">
    <source>
        <dbReference type="EMBL" id="QDO84053.1"/>
    </source>
</evidence>
<dbReference type="EMBL" id="CP041614">
    <property type="protein sequence ID" value="QDO84053.1"/>
    <property type="molecule type" value="Genomic_DNA"/>
</dbReference>
<keyword evidence="2" id="KW-1185">Reference proteome</keyword>
<organism evidence="1 2">
    <name type="scientific">Shewanella psychropiezotolerans</name>
    <dbReference type="NCBI Taxonomy" id="2593655"/>
    <lineage>
        <taxon>Bacteria</taxon>
        <taxon>Pseudomonadati</taxon>
        <taxon>Pseudomonadota</taxon>
        <taxon>Gammaproteobacteria</taxon>
        <taxon>Alteromonadales</taxon>
        <taxon>Shewanellaceae</taxon>
        <taxon>Shewanella</taxon>
    </lineage>
</organism>
<gene>
    <name evidence="1" type="ORF">FM037_13400</name>
</gene>
<protein>
    <submittedName>
        <fullName evidence="1">Uncharacterized protein</fullName>
    </submittedName>
</protein>